<dbReference type="NCBIfam" id="TIGR00594">
    <property type="entry name" value="polc"/>
    <property type="match status" value="1"/>
</dbReference>
<dbReference type="Pfam" id="PF02811">
    <property type="entry name" value="PHP"/>
    <property type="match status" value="1"/>
</dbReference>
<proteinExistence type="predicted"/>
<dbReference type="RefSeq" id="WP_142603794.1">
    <property type="nucleotide sequence ID" value="NZ_FXSZ01000005.1"/>
</dbReference>
<dbReference type="GO" id="GO:0008408">
    <property type="term" value="F:3'-5' exonuclease activity"/>
    <property type="evidence" value="ECO:0007669"/>
    <property type="project" value="InterPro"/>
</dbReference>
<dbReference type="Gene3D" id="3.20.20.140">
    <property type="entry name" value="Metal-dependent hydrolases"/>
    <property type="match status" value="1"/>
</dbReference>
<evidence type="ECO:0000256" key="3">
    <source>
        <dbReference type="ARBA" id="ARBA00022695"/>
    </source>
</evidence>
<evidence type="ECO:0000256" key="4">
    <source>
        <dbReference type="ARBA" id="ARBA00022705"/>
    </source>
</evidence>
<sequence length="978" mass="112860">MYLNCHSEYSLRYGVLSIERLVELAKFNGVECMALTDINNSTGGWEFGKACLDAGIRPVLGMEFRRNERLLYIGIARNIEGFRELNEFLTHFNLTKTEIPDEPMSFSNAYVIYPFESKSANELKENEFIGIRANELNKLFGRPLEGLRDKLVVLHPVTFDDKKGRYLHAHLRAIDLNILFSKLQKENVAQETEFMLPLSELKRQFEFYPFILKNTEQLIASCSIAFEDGSKNRKTFLGSKYEDKELLEKLAFEGMAYRYGKNNKTALERVKQELKIIDDLGFASYFLITHDIIRYTMSQGFYHIGRGSGANSVVAYCLKITDVDPIELDLYFERFLNPKRSSPPDFDIDYSWDQRDAVHTYLFKKYGQQHTALLGTMATFKSNSSIRELGKVYGLPKEEIDELADFPQKVWNRNELTRKIVTLGRAMAGMPNQRSIHAGGVLIAEKPLTYYTALDLPPKGLPIVQWDMYEAEEIGFEKFDILSQRGIGHIKEAVDIVKRNRGVKLDIHDVPKLKEDAKVKEQLHSGDSIGCFYIESPAMRGLLKKLACDTYLTLVAASSIIRPGVAKSGMMKQYIQCYHFPEKINYLHPVMEEQLQETYGVMVYQEDVLKVCHHYAGLDLADADVLRRAMSGKYRSKKEFERIVQRFFENSKELGRPDDITREVWRQVESFAGYSFSKAHSASYAVESFQSLFLKVYYPREFMVAVINNFGGFYKTWVYIHEARRAGCTILNPCVNKSEYTTAIYDADVYLGFIHVGNLETTFARLIPEERKRNGEYQSLEEFVERTNITLEQVMLLIRINAFRFTGKSKKELLWEVYNYLGHKRKTHEPQKLFNAPKKNYQLPELVNTVVENAFDEIELLGFPVSMSHFDLLQTQYRGDVMAKELMQYVGKQVKMLGNFVAYKVVKTVRGQLMYFGTFFDFKGDFFDTTHFPDTAAEFPFRGGGCYLILGKVVEEFGFPSLEIVKFAKLPTLKDPRY</sequence>
<dbReference type="InterPro" id="IPR016195">
    <property type="entry name" value="Pol/histidinol_Pase-like"/>
</dbReference>
<dbReference type="GO" id="GO:0006260">
    <property type="term" value="P:DNA replication"/>
    <property type="evidence" value="ECO:0007669"/>
    <property type="project" value="UniProtKB-KW"/>
</dbReference>
<dbReference type="PANTHER" id="PTHR32294">
    <property type="entry name" value="DNA POLYMERASE III SUBUNIT ALPHA"/>
    <property type="match status" value="1"/>
</dbReference>
<dbReference type="OrthoDB" id="9803237at2"/>
<dbReference type="GO" id="GO:0003887">
    <property type="term" value="F:DNA-directed DNA polymerase activity"/>
    <property type="evidence" value="ECO:0007669"/>
    <property type="project" value="UniProtKB-KW"/>
</dbReference>
<dbReference type="InterPro" id="IPR029460">
    <property type="entry name" value="DNAPol_HHH"/>
</dbReference>
<dbReference type="Gene3D" id="1.10.150.870">
    <property type="match status" value="1"/>
</dbReference>
<evidence type="ECO:0000313" key="9">
    <source>
        <dbReference type="Proteomes" id="UP000315971"/>
    </source>
</evidence>
<keyword evidence="5" id="KW-0239">DNA-directed DNA polymerase</keyword>
<evidence type="ECO:0000256" key="6">
    <source>
        <dbReference type="ARBA" id="ARBA00049244"/>
    </source>
</evidence>
<keyword evidence="4" id="KW-0235">DNA replication</keyword>
<evidence type="ECO:0000259" key="7">
    <source>
        <dbReference type="SMART" id="SM00481"/>
    </source>
</evidence>
<keyword evidence="9" id="KW-1185">Reference proteome</keyword>
<keyword evidence="3" id="KW-0548">Nucleotidyltransferase</keyword>
<dbReference type="SUPFAM" id="SSF89550">
    <property type="entry name" value="PHP domain-like"/>
    <property type="match status" value="1"/>
</dbReference>
<name>A0A521D4N0_9SPHI</name>
<evidence type="ECO:0000256" key="5">
    <source>
        <dbReference type="ARBA" id="ARBA00022932"/>
    </source>
</evidence>
<dbReference type="Proteomes" id="UP000315971">
    <property type="component" value="Unassembled WGS sequence"/>
</dbReference>
<dbReference type="Pfam" id="PF14579">
    <property type="entry name" value="HHH_6"/>
    <property type="match status" value="1"/>
</dbReference>
<dbReference type="AlphaFoldDB" id="A0A521D4N0"/>
<dbReference type="InterPro" id="IPR040982">
    <property type="entry name" value="DNA_pol3_finger"/>
</dbReference>
<organism evidence="8 9">
    <name type="scientific">Solitalea koreensis</name>
    <dbReference type="NCBI Taxonomy" id="543615"/>
    <lineage>
        <taxon>Bacteria</taxon>
        <taxon>Pseudomonadati</taxon>
        <taxon>Bacteroidota</taxon>
        <taxon>Sphingobacteriia</taxon>
        <taxon>Sphingobacteriales</taxon>
        <taxon>Sphingobacteriaceae</taxon>
        <taxon>Solitalea</taxon>
    </lineage>
</organism>
<dbReference type="Pfam" id="PF07733">
    <property type="entry name" value="DNA_pol3_alpha"/>
    <property type="match status" value="1"/>
</dbReference>
<keyword evidence="2" id="KW-0808">Transferase</keyword>
<dbReference type="InterPro" id="IPR004013">
    <property type="entry name" value="PHP_dom"/>
</dbReference>
<reference evidence="8 9" key="1">
    <citation type="submission" date="2017-05" db="EMBL/GenBank/DDBJ databases">
        <authorList>
            <person name="Varghese N."/>
            <person name="Submissions S."/>
        </authorList>
    </citation>
    <scope>NUCLEOTIDE SEQUENCE [LARGE SCALE GENOMIC DNA]</scope>
    <source>
        <strain evidence="8 9">DSM 21342</strain>
    </source>
</reference>
<protein>
    <recommendedName>
        <fullName evidence="1">DNA-directed DNA polymerase</fullName>
        <ecNumber evidence="1">2.7.7.7</ecNumber>
    </recommendedName>
</protein>
<dbReference type="InterPro" id="IPR003141">
    <property type="entry name" value="Pol/His_phosphatase_N"/>
</dbReference>
<comment type="catalytic activity">
    <reaction evidence="6">
        <text>DNA(n) + a 2'-deoxyribonucleoside 5'-triphosphate = DNA(n+1) + diphosphate</text>
        <dbReference type="Rhea" id="RHEA:22508"/>
        <dbReference type="Rhea" id="RHEA-COMP:17339"/>
        <dbReference type="Rhea" id="RHEA-COMP:17340"/>
        <dbReference type="ChEBI" id="CHEBI:33019"/>
        <dbReference type="ChEBI" id="CHEBI:61560"/>
        <dbReference type="ChEBI" id="CHEBI:173112"/>
        <dbReference type="EC" id="2.7.7.7"/>
    </reaction>
</comment>
<dbReference type="EC" id="2.7.7.7" evidence="1"/>
<dbReference type="InterPro" id="IPR004805">
    <property type="entry name" value="DnaE2/DnaE/PolC"/>
</dbReference>
<dbReference type="SMART" id="SM00481">
    <property type="entry name" value="POLIIIAc"/>
    <property type="match status" value="1"/>
</dbReference>
<dbReference type="Pfam" id="PF17657">
    <property type="entry name" value="DNA_pol3_finger"/>
    <property type="match status" value="1"/>
</dbReference>
<dbReference type="InterPro" id="IPR011708">
    <property type="entry name" value="DNA_pol3_alpha_NTPase_dom"/>
</dbReference>
<evidence type="ECO:0000256" key="2">
    <source>
        <dbReference type="ARBA" id="ARBA00022679"/>
    </source>
</evidence>
<accession>A0A521D4N0</accession>
<dbReference type="EMBL" id="FXSZ01000005">
    <property type="protein sequence ID" value="SMO65840.1"/>
    <property type="molecule type" value="Genomic_DNA"/>
</dbReference>
<evidence type="ECO:0000313" key="8">
    <source>
        <dbReference type="EMBL" id="SMO65840.1"/>
    </source>
</evidence>
<gene>
    <name evidence="8" type="ORF">SAMN06265350_105187</name>
</gene>
<evidence type="ECO:0000256" key="1">
    <source>
        <dbReference type="ARBA" id="ARBA00012417"/>
    </source>
</evidence>
<feature type="domain" description="Polymerase/histidinol phosphatase N-terminal" evidence="7">
    <location>
        <begin position="1"/>
        <end position="68"/>
    </location>
</feature>